<dbReference type="InterPro" id="IPR007848">
    <property type="entry name" value="Small_mtfrase_dom"/>
</dbReference>
<keyword evidence="9" id="KW-1185">Reference proteome</keyword>
<reference evidence="8" key="1">
    <citation type="submission" date="2022-03" db="EMBL/GenBank/DDBJ databases">
        <title>De novo assembled genomes of Belliella spp. (Cyclobacteriaceae) strains.</title>
        <authorList>
            <person name="Szabo A."/>
            <person name="Korponai K."/>
            <person name="Felfoldi T."/>
        </authorList>
    </citation>
    <scope>NUCLEOTIDE SEQUENCE</scope>
    <source>
        <strain evidence="8">DSM 111904</strain>
    </source>
</reference>
<dbReference type="HAMAP" id="MF_01872">
    <property type="entry name" value="tRNA_methyltr_YfiC"/>
    <property type="match status" value="1"/>
</dbReference>
<evidence type="ECO:0000313" key="9">
    <source>
        <dbReference type="Proteomes" id="UP001165489"/>
    </source>
</evidence>
<dbReference type="EC" id="2.1.1.223" evidence="6"/>
<evidence type="ECO:0000256" key="1">
    <source>
        <dbReference type="ARBA" id="ARBA00022490"/>
    </source>
</evidence>
<dbReference type="GO" id="GO:0032259">
    <property type="term" value="P:methylation"/>
    <property type="evidence" value="ECO:0007669"/>
    <property type="project" value="UniProtKB-KW"/>
</dbReference>
<evidence type="ECO:0000259" key="7">
    <source>
        <dbReference type="Pfam" id="PF05175"/>
    </source>
</evidence>
<evidence type="ECO:0000256" key="2">
    <source>
        <dbReference type="ARBA" id="ARBA00022603"/>
    </source>
</evidence>
<evidence type="ECO:0000313" key="8">
    <source>
        <dbReference type="EMBL" id="MCH7408782.1"/>
    </source>
</evidence>
<dbReference type="PANTHER" id="PTHR47739">
    <property type="entry name" value="TRNA1(VAL) (ADENINE(37)-N6)-METHYLTRANSFERASE"/>
    <property type="match status" value="1"/>
</dbReference>
<dbReference type="PROSITE" id="PS00092">
    <property type="entry name" value="N6_MTASE"/>
    <property type="match status" value="1"/>
</dbReference>
<dbReference type="InterPro" id="IPR022882">
    <property type="entry name" value="tRNA_adenine-N6_MeTrfase"/>
</dbReference>
<comment type="similarity">
    <text evidence="6">Belongs to the methyltransferase superfamily. tRNA (adenine-N(6)-)-methyltransferase family.</text>
</comment>
<comment type="caution">
    <text evidence="8">The sequence shown here is derived from an EMBL/GenBank/DDBJ whole genome shotgun (WGS) entry which is preliminary data.</text>
</comment>
<dbReference type="GO" id="GO:0008168">
    <property type="term" value="F:methyltransferase activity"/>
    <property type="evidence" value="ECO:0007669"/>
    <property type="project" value="UniProtKB-KW"/>
</dbReference>
<gene>
    <name evidence="8" type="ORF">MM239_05200</name>
</gene>
<accession>A0ABS9UXA3</accession>
<keyword evidence="1 6" id="KW-0963">Cytoplasm</keyword>
<dbReference type="Pfam" id="PF05175">
    <property type="entry name" value="MTS"/>
    <property type="match status" value="1"/>
</dbReference>
<comment type="subcellular location">
    <subcellularLocation>
        <location evidence="6">Cytoplasm</location>
    </subcellularLocation>
</comment>
<protein>
    <recommendedName>
        <fullName evidence="6">tRNA1(Val) (adenine(37)-N6)-methyltransferase</fullName>
        <ecNumber evidence="6">2.1.1.223</ecNumber>
    </recommendedName>
    <alternativeName>
        <fullName evidence="6">tRNA m6A37 methyltransferase</fullName>
    </alternativeName>
</protein>
<feature type="domain" description="Methyltransferase small" evidence="7">
    <location>
        <begin position="27"/>
        <end position="160"/>
    </location>
</feature>
<organism evidence="8 9">
    <name type="scientific">Belliella filtrata</name>
    <dbReference type="NCBI Taxonomy" id="2923435"/>
    <lineage>
        <taxon>Bacteria</taxon>
        <taxon>Pseudomonadati</taxon>
        <taxon>Bacteroidota</taxon>
        <taxon>Cytophagia</taxon>
        <taxon>Cytophagales</taxon>
        <taxon>Cyclobacteriaceae</taxon>
        <taxon>Belliella</taxon>
    </lineage>
</organism>
<proteinExistence type="inferred from homology"/>
<dbReference type="CDD" id="cd02440">
    <property type="entry name" value="AdoMet_MTases"/>
    <property type="match status" value="1"/>
</dbReference>
<dbReference type="EMBL" id="JAKZGP010000008">
    <property type="protein sequence ID" value="MCH7408782.1"/>
    <property type="molecule type" value="Genomic_DNA"/>
</dbReference>
<dbReference type="InterPro" id="IPR020596">
    <property type="entry name" value="rRNA_Ade_Mease_Trfase_CS"/>
</dbReference>
<evidence type="ECO:0000256" key="6">
    <source>
        <dbReference type="HAMAP-Rule" id="MF_01872"/>
    </source>
</evidence>
<dbReference type="InterPro" id="IPR002052">
    <property type="entry name" value="DNA_methylase_N6_adenine_CS"/>
</dbReference>
<dbReference type="PROSITE" id="PS01131">
    <property type="entry name" value="RRNA_A_DIMETH"/>
    <property type="match status" value="1"/>
</dbReference>
<keyword evidence="3 6" id="KW-0808">Transferase</keyword>
<dbReference type="Gene3D" id="3.40.50.150">
    <property type="entry name" value="Vaccinia Virus protein VP39"/>
    <property type="match status" value="1"/>
</dbReference>
<evidence type="ECO:0000256" key="4">
    <source>
        <dbReference type="ARBA" id="ARBA00022691"/>
    </source>
</evidence>
<dbReference type="Proteomes" id="UP001165489">
    <property type="component" value="Unassembled WGS sequence"/>
</dbReference>
<sequence length="237" mass="27081">MKESGFRFKQFVVMQDQCGMKISTDAVLLGAIAGNEAHRKVLDIGSGTGVISLMLAQRLPQVLVDAVEIDEKAYGQALENFQESPFSERMKLHHVAIQDFCGENVSSYDLIVSNPPYYPDHLKSSNYQKNQAMHTDSLSFEDLVRSVDMMLHEDGEFWLILPPAQMDKFVQLAIEDRLYPHQCILVRDKAEKPVIRQIVSFCRNNQPIDESQIIIKNSSDEYSTKYSELLKEFLIIF</sequence>
<keyword evidence="5 6" id="KW-0819">tRNA processing</keyword>
<comment type="function">
    <text evidence="6">Specifically methylates the adenine in position 37 of tRNA(1)(Val) (anticodon cmo5UAC).</text>
</comment>
<dbReference type="InterPro" id="IPR029063">
    <property type="entry name" value="SAM-dependent_MTases_sf"/>
</dbReference>
<dbReference type="PANTHER" id="PTHR47739:SF1">
    <property type="entry name" value="TRNA1(VAL) (ADENINE(37)-N6)-METHYLTRANSFERASE"/>
    <property type="match status" value="1"/>
</dbReference>
<comment type="catalytic activity">
    <reaction evidence="6">
        <text>adenosine(37) in tRNA1(Val) + S-adenosyl-L-methionine = N(6)-methyladenosine(37) in tRNA1(Val) + S-adenosyl-L-homocysteine + H(+)</text>
        <dbReference type="Rhea" id="RHEA:43160"/>
        <dbReference type="Rhea" id="RHEA-COMP:10369"/>
        <dbReference type="Rhea" id="RHEA-COMP:10370"/>
        <dbReference type="ChEBI" id="CHEBI:15378"/>
        <dbReference type="ChEBI" id="CHEBI:57856"/>
        <dbReference type="ChEBI" id="CHEBI:59789"/>
        <dbReference type="ChEBI" id="CHEBI:74411"/>
        <dbReference type="ChEBI" id="CHEBI:74449"/>
        <dbReference type="EC" id="2.1.1.223"/>
    </reaction>
</comment>
<keyword evidence="2 6" id="KW-0489">Methyltransferase</keyword>
<evidence type="ECO:0000256" key="5">
    <source>
        <dbReference type="ARBA" id="ARBA00022694"/>
    </source>
</evidence>
<evidence type="ECO:0000256" key="3">
    <source>
        <dbReference type="ARBA" id="ARBA00022679"/>
    </source>
</evidence>
<keyword evidence="4 6" id="KW-0949">S-adenosyl-L-methionine</keyword>
<dbReference type="SUPFAM" id="SSF53335">
    <property type="entry name" value="S-adenosyl-L-methionine-dependent methyltransferases"/>
    <property type="match status" value="1"/>
</dbReference>
<dbReference type="RefSeq" id="WP_241347144.1">
    <property type="nucleotide sequence ID" value="NZ_JAKZGP010000008.1"/>
</dbReference>
<dbReference type="InterPro" id="IPR050210">
    <property type="entry name" value="tRNA_Adenine-N(6)_MTase"/>
</dbReference>
<name>A0ABS9UXA3_9BACT</name>